<dbReference type="GeneID" id="26258987"/>
<accession>W7F437</accession>
<evidence type="ECO:0000313" key="2">
    <source>
        <dbReference type="Proteomes" id="UP000054337"/>
    </source>
</evidence>
<proteinExistence type="predicted"/>
<reference evidence="1 2" key="1">
    <citation type="journal article" date="2013" name="PLoS Genet.">
        <title>Comparative genome structure, secondary metabolite, and effector coding capacity across Cochliobolus pathogens.</title>
        <authorList>
            <person name="Condon B.J."/>
            <person name="Leng Y."/>
            <person name="Wu D."/>
            <person name="Bushley K.E."/>
            <person name="Ohm R.A."/>
            <person name="Otillar R."/>
            <person name="Martin J."/>
            <person name="Schackwitz W."/>
            <person name="Grimwood J."/>
            <person name="MohdZainudin N."/>
            <person name="Xue C."/>
            <person name="Wang R."/>
            <person name="Manning V.A."/>
            <person name="Dhillon B."/>
            <person name="Tu Z.J."/>
            <person name="Steffenson B.J."/>
            <person name="Salamov A."/>
            <person name="Sun H."/>
            <person name="Lowry S."/>
            <person name="LaButti K."/>
            <person name="Han J."/>
            <person name="Copeland A."/>
            <person name="Lindquist E."/>
            <person name="Barry K."/>
            <person name="Schmutz J."/>
            <person name="Baker S.E."/>
            <person name="Ciuffetti L.M."/>
            <person name="Grigoriev I.V."/>
            <person name="Zhong S."/>
            <person name="Turgeon B.G."/>
        </authorList>
    </citation>
    <scope>NUCLEOTIDE SEQUENCE [LARGE SCALE GENOMIC DNA]</scope>
    <source>
        <strain evidence="1 2">FI3</strain>
    </source>
</reference>
<dbReference type="EMBL" id="KI968702">
    <property type="protein sequence ID" value="EUN30942.1"/>
    <property type="molecule type" value="Genomic_DNA"/>
</dbReference>
<dbReference type="HOGENOM" id="CLU_2849347_0_0_1"/>
<gene>
    <name evidence="1" type="ORF">COCVIDRAFT_89228</name>
</gene>
<dbReference type="AlphaFoldDB" id="W7F437"/>
<protein>
    <submittedName>
        <fullName evidence="1">Uncharacterized protein</fullName>
    </submittedName>
</protein>
<name>W7F437_BIPV3</name>
<keyword evidence="2" id="KW-1185">Reference proteome</keyword>
<dbReference type="RefSeq" id="XP_014560528.1">
    <property type="nucleotide sequence ID" value="XM_014705042.1"/>
</dbReference>
<dbReference type="Proteomes" id="UP000054337">
    <property type="component" value="Unassembled WGS sequence"/>
</dbReference>
<evidence type="ECO:0000313" key="1">
    <source>
        <dbReference type="EMBL" id="EUN30942.1"/>
    </source>
</evidence>
<sequence length="65" mass="7313">MSGSHVARGGWSAKVSESWEKSANILCCATMMWTSKGFPSLPRQCGQWIQYNLIYSSRAIPFLKE</sequence>
<organism evidence="1 2">
    <name type="scientific">Bipolaris victoriae (strain FI3)</name>
    <name type="common">Victoria blight of oats agent</name>
    <name type="synonym">Cochliobolus victoriae</name>
    <dbReference type="NCBI Taxonomy" id="930091"/>
    <lineage>
        <taxon>Eukaryota</taxon>
        <taxon>Fungi</taxon>
        <taxon>Dikarya</taxon>
        <taxon>Ascomycota</taxon>
        <taxon>Pezizomycotina</taxon>
        <taxon>Dothideomycetes</taxon>
        <taxon>Pleosporomycetidae</taxon>
        <taxon>Pleosporales</taxon>
        <taxon>Pleosporineae</taxon>
        <taxon>Pleosporaceae</taxon>
        <taxon>Bipolaris</taxon>
    </lineage>
</organism>